<dbReference type="Gene3D" id="3.60.21.10">
    <property type="match status" value="1"/>
</dbReference>
<dbReference type="PANTHER" id="PTHR39323">
    <property type="entry name" value="BLR1149 PROTEIN"/>
    <property type="match status" value="1"/>
</dbReference>
<keyword evidence="3" id="KW-1185">Reference proteome</keyword>
<dbReference type="Pfam" id="PF00149">
    <property type="entry name" value="Metallophos"/>
    <property type="match status" value="1"/>
</dbReference>
<dbReference type="EMBL" id="JADQAZ010000001">
    <property type="protein sequence ID" value="MBT0955948.1"/>
    <property type="molecule type" value="Genomic_DNA"/>
</dbReference>
<dbReference type="Proteomes" id="UP001315686">
    <property type="component" value="Unassembled WGS sequence"/>
</dbReference>
<organism evidence="2 3">
    <name type="scientific">Harenicola maris</name>
    <dbReference type="NCBI Taxonomy" id="2841044"/>
    <lineage>
        <taxon>Bacteria</taxon>
        <taxon>Pseudomonadati</taxon>
        <taxon>Pseudomonadota</taxon>
        <taxon>Alphaproteobacteria</taxon>
        <taxon>Rhodobacterales</taxon>
        <taxon>Paracoccaceae</taxon>
        <taxon>Harenicola</taxon>
    </lineage>
</organism>
<dbReference type="GO" id="GO:0004519">
    <property type="term" value="F:endonuclease activity"/>
    <property type="evidence" value="ECO:0007669"/>
    <property type="project" value="UniProtKB-KW"/>
</dbReference>
<reference evidence="2 3" key="1">
    <citation type="journal article" date="2021" name="Arch. Microbiol.">
        <title>Harenicola maris gen. nov., sp. nov. isolated from the Sea of Japan shallow sediments.</title>
        <authorList>
            <person name="Romanenko L.A."/>
            <person name="Kurilenko V.V."/>
            <person name="Chernysheva N.Y."/>
            <person name="Tekutyeva L.A."/>
            <person name="Velansky P.V."/>
            <person name="Svetashev V.I."/>
            <person name="Isaeva M.P."/>
        </authorList>
    </citation>
    <scope>NUCLEOTIDE SEQUENCE [LARGE SCALE GENOMIC DNA]</scope>
    <source>
        <strain evidence="2 3">KMM 3653</strain>
    </source>
</reference>
<dbReference type="PIRSF" id="PIRSF000887">
    <property type="entry name" value="Pesterase_MJ0037"/>
    <property type="match status" value="1"/>
</dbReference>
<dbReference type="InterPro" id="IPR004843">
    <property type="entry name" value="Calcineurin-like_PHP"/>
</dbReference>
<dbReference type="SUPFAM" id="SSF56300">
    <property type="entry name" value="Metallo-dependent phosphatases"/>
    <property type="match status" value="1"/>
</dbReference>
<dbReference type="EC" id="3.1.-.-" evidence="2"/>
<sequence>MKGHTETEGKTVNKDFTLNTARLTARPSGALWWQEHRLLCVSDLHLGKSERAARRGGALLPPYDSRETLSRLSAEVALTQPDTVICLGDSFDDLTAAAALTSEITEGLNTLMAGRKWIWIEGNHDPGPIEMGGKHLAEWAQGPLTFRHIAAPKAQGEVSGHYHPKAAVAGRYRPAFLRDEARVILPAFGAYTGGLRAGDTALSGLMQARATALLTGKRIVECPLTP</sequence>
<dbReference type="GO" id="GO:0016787">
    <property type="term" value="F:hydrolase activity"/>
    <property type="evidence" value="ECO:0007669"/>
    <property type="project" value="UniProtKB-KW"/>
</dbReference>
<dbReference type="InterPro" id="IPR024173">
    <property type="entry name" value="Pesterase_MJ0037-like"/>
</dbReference>
<comment type="caution">
    <text evidence="2">The sequence shown here is derived from an EMBL/GenBank/DDBJ whole genome shotgun (WGS) entry which is preliminary data.</text>
</comment>
<keyword evidence="2" id="KW-0540">Nuclease</keyword>
<dbReference type="NCBIfam" id="TIGR04123">
    <property type="entry name" value="P_estr_lig_assc"/>
    <property type="match status" value="1"/>
</dbReference>
<dbReference type="InterPro" id="IPR029052">
    <property type="entry name" value="Metallo-depent_PP-like"/>
</dbReference>
<evidence type="ECO:0000313" key="2">
    <source>
        <dbReference type="EMBL" id="MBT0955948.1"/>
    </source>
</evidence>
<keyword evidence="2" id="KW-0436">Ligase</keyword>
<dbReference type="PANTHER" id="PTHR39323:SF1">
    <property type="entry name" value="BLR1149 PROTEIN"/>
    <property type="match status" value="1"/>
</dbReference>
<gene>
    <name evidence="2" type="primary">pdeM</name>
    <name evidence="2" type="ORF">IV417_00995</name>
</gene>
<dbReference type="RefSeq" id="WP_327792168.1">
    <property type="nucleotide sequence ID" value="NZ_JADQAZ010000001.1"/>
</dbReference>
<dbReference type="GO" id="GO:0016874">
    <property type="term" value="F:ligase activity"/>
    <property type="evidence" value="ECO:0007669"/>
    <property type="project" value="UniProtKB-KW"/>
</dbReference>
<evidence type="ECO:0000313" key="3">
    <source>
        <dbReference type="Proteomes" id="UP001315686"/>
    </source>
</evidence>
<name>A0AAP2G2T0_9RHOB</name>
<dbReference type="InterPro" id="IPR026336">
    <property type="entry name" value="PdeM-like"/>
</dbReference>
<evidence type="ECO:0000259" key="1">
    <source>
        <dbReference type="Pfam" id="PF00149"/>
    </source>
</evidence>
<dbReference type="AlphaFoldDB" id="A0AAP2G2T0"/>
<protein>
    <submittedName>
        <fullName evidence="2">Ligase-associated DNA damage response endonuclease PdeM</fullName>
        <ecNumber evidence="2">3.1.-.-</ecNumber>
    </submittedName>
</protein>
<feature type="domain" description="Calcineurin-like phosphoesterase" evidence="1">
    <location>
        <begin position="37"/>
        <end position="134"/>
    </location>
</feature>
<proteinExistence type="predicted"/>
<accession>A0AAP2G2T0</accession>
<keyword evidence="2" id="KW-0255">Endonuclease</keyword>
<keyword evidence="2" id="KW-0378">Hydrolase</keyword>